<dbReference type="EMBL" id="JAHXZJ010002237">
    <property type="protein sequence ID" value="KAH0547414.1"/>
    <property type="molecule type" value="Genomic_DNA"/>
</dbReference>
<name>A0AAV7I880_COTGL</name>
<accession>A0AAV7I880</accession>
<comment type="caution">
    <text evidence="1">The sequence shown here is derived from an EMBL/GenBank/DDBJ whole genome shotgun (WGS) entry which is preliminary data.</text>
</comment>
<protein>
    <submittedName>
        <fullName evidence="1">Uncharacterized protein</fullName>
    </submittedName>
</protein>
<organism evidence="1 2">
    <name type="scientific">Cotesia glomerata</name>
    <name type="common">Lepidopteran parasitic wasp</name>
    <name type="synonym">Apanteles glomeratus</name>
    <dbReference type="NCBI Taxonomy" id="32391"/>
    <lineage>
        <taxon>Eukaryota</taxon>
        <taxon>Metazoa</taxon>
        <taxon>Ecdysozoa</taxon>
        <taxon>Arthropoda</taxon>
        <taxon>Hexapoda</taxon>
        <taxon>Insecta</taxon>
        <taxon>Pterygota</taxon>
        <taxon>Neoptera</taxon>
        <taxon>Endopterygota</taxon>
        <taxon>Hymenoptera</taxon>
        <taxon>Apocrita</taxon>
        <taxon>Ichneumonoidea</taxon>
        <taxon>Braconidae</taxon>
        <taxon>Microgastrinae</taxon>
        <taxon>Cotesia</taxon>
    </lineage>
</organism>
<dbReference type="AlphaFoldDB" id="A0AAV7I880"/>
<evidence type="ECO:0000313" key="1">
    <source>
        <dbReference type="EMBL" id="KAH0547414.1"/>
    </source>
</evidence>
<evidence type="ECO:0000313" key="2">
    <source>
        <dbReference type="Proteomes" id="UP000826195"/>
    </source>
</evidence>
<proteinExistence type="predicted"/>
<reference evidence="1 2" key="1">
    <citation type="journal article" date="2021" name="J. Hered.">
        <title>A chromosome-level genome assembly of the parasitoid wasp, Cotesia glomerata (Hymenoptera: Braconidae).</title>
        <authorList>
            <person name="Pinto B.J."/>
            <person name="Weis J.J."/>
            <person name="Gamble T."/>
            <person name="Ode P.J."/>
            <person name="Paul R."/>
            <person name="Zaspel J.M."/>
        </authorList>
    </citation>
    <scope>NUCLEOTIDE SEQUENCE [LARGE SCALE GENOMIC DNA]</scope>
    <source>
        <strain evidence="1">CgM1</strain>
    </source>
</reference>
<keyword evidence="2" id="KW-1185">Reference proteome</keyword>
<sequence length="71" mass="7944">MVNGIIIITLIRRIELEEFNQQNCYIPANSGLISKSTLVVVVRVKNRAEFIQGFAIGVRADCQKRLPGLLC</sequence>
<gene>
    <name evidence="1" type="ORF">KQX54_019218</name>
</gene>
<dbReference type="Proteomes" id="UP000826195">
    <property type="component" value="Unassembled WGS sequence"/>
</dbReference>